<dbReference type="Proteomes" id="UP000050741">
    <property type="component" value="Unassembled WGS sequence"/>
</dbReference>
<evidence type="ECO:0000313" key="1">
    <source>
        <dbReference type="Proteomes" id="UP000050741"/>
    </source>
</evidence>
<proteinExistence type="predicted"/>
<dbReference type="WBParaSite" id="GPLIN_000680300">
    <property type="protein sequence ID" value="GPLIN_000680300"/>
    <property type="gene ID" value="GPLIN_000680300"/>
</dbReference>
<dbReference type="AlphaFoldDB" id="A0A183C1Q9"/>
<reference evidence="2" key="2">
    <citation type="submission" date="2016-06" db="UniProtKB">
        <authorList>
            <consortium name="WormBaseParasite"/>
        </authorList>
    </citation>
    <scope>IDENTIFICATION</scope>
</reference>
<reference evidence="1" key="1">
    <citation type="submission" date="2014-05" db="EMBL/GenBank/DDBJ databases">
        <title>The genome and life-stage specific transcriptomes of Globodera pallida elucidate key aspects of plant parasitism by a cyst nematode.</title>
        <authorList>
            <person name="Cotton J.A."/>
            <person name="Lilley C.J."/>
            <person name="Jones L.M."/>
            <person name="Kikuchi T."/>
            <person name="Reid A.J."/>
            <person name="Thorpe P."/>
            <person name="Tsai I.J."/>
            <person name="Beasley H."/>
            <person name="Blok V."/>
            <person name="Cock P.J.A."/>
            <person name="Van den Akker S.E."/>
            <person name="Holroyd N."/>
            <person name="Hunt M."/>
            <person name="Mantelin S."/>
            <person name="Naghra H."/>
            <person name="Pain A."/>
            <person name="Palomares-Rius J.E."/>
            <person name="Zarowiecki M."/>
            <person name="Berriman M."/>
            <person name="Jones J.T."/>
            <person name="Urwin P.E."/>
        </authorList>
    </citation>
    <scope>NUCLEOTIDE SEQUENCE [LARGE SCALE GENOMIC DNA]</scope>
    <source>
        <strain evidence="1">Lindley</strain>
    </source>
</reference>
<keyword evidence="1" id="KW-1185">Reference proteome</keyword>
<sequence length="89" mass="10071">ALSPSTSALFQKGNQIAIEQPDSSEDYCARECRVVDPRGREHKCVFQVLAQEVSYGSDELADVYSLQSYDGGPYSYDFDDDSEYESYYD</sequence>
<evidence type="ECO:0000313" key="2">
    <source>
        <dbReference type="WBParaSite" id="GPLIN_000680300"/>
    </source>
</evidence>
<accession>A0A183C1Q9</accession>
<organism evidence="1 2">
    <name type="scientific">Globodera pallida</name>
    <name type="common">Potato cyst nematode worm</name>
    <name type="synonym">Heterodera pallida</name>
    <dbReference type="NCBI Taxonomy" id="36090"/>
    <lineage>
        <taxon>Eukaryota</taxon>
        <taxon>Metazoa</taxon>
        <taxon>Ecdysozoa</taxon>
        <taxon>Nematoda</taxon>
        <taxon>Chromadorea</taxon>
        <taxon>Rhabditida</taxon>
        <taxon>Tylenchina</taxon>
        <taxon>Tylenchomorpha</taxon>
        <taxon>Tylenchoidea</taxon>
        <taxon>Heteroderidae</taxon>
        <taxon>Heteroderinae</taxon>
        <taxon>Globodera</taxon>
    </lineage>
</organism>
<protein>
    <submittedName>
        <fullName evidence="2">Apple domain-containing protein</fullName>
    </submittedName>
</protein>
<name>A0A183C1Q9_GLOPA</name>